<dbReference type="Gene3D" id="3.40.47.10">
    <property type="match status" value="1"/>
</dbReference>
<dbReference type="RefSeq" id="WP_171417120.1">
    <property type="nucleotide sequence ID" value="NZ_JABFOR010000016.1"/>
</dbReference>
<feature type="compositionally biased region" description="Polar residues" evidence="7">
    <location>
        <begin position="799"/>
        <end position="808"/>
    </location>
</feature>
<dbReference type="CDD" id="cd00833">
    <property type="entry name" value="PKS"/>
    <property type="match status" value="1"/>
</dbReference>
<dbReference type="PANTHER" id="PTHR43775">
    <property type="entry name" value="FATTY ACID SYNTHASE"/>
    <property type="match status" value="1"/>
</dbReference>
<organism evidence="10 11">
    <name type="scientific">Paenibacillus alvei</name>
    <name type="common">Bacillus alvei</name>
    <dbReference type="NCBI Taxonomy" id="44250"/>
    <lineage>
        <taxon>Bacteria</taxon>
        <taxon>Bacillati</taxon>
        <taxon>Bacillota</taxon>
        <taxon>Bacilli</taxon>
        <taxon>Bacillales</taxon>
        <taxon>Paenibacillaceae</taxon>
        <taxon>Paenibacillus</taxon>
    </lineage>
</organism>
<reference evidence="10 11" key="1">
    <citation type="submission" date="2020-05" db="EMBL/GenBank/DDBJ databases">
        <title>Whole genome sequencing and identification of novel metabolites from Paenibacillus alvei strain JR949.</title>
        <authorList>
            <person name="Rajendhran J."/>
            <person name="Sree Pranav P."/>
            <person name="Mahalakshmi B."/>
            <person name="Karthikeyan R."/>
        </authorList>
    </citation>
    <scope>NUCLEOTIDE SEQUENCE [LARGE SCALE GENOMIC DNA]</scope>
    <source>
        <strain evidence="10 11">JR949</strain>
    </source>
</reference>
<dbReference type="AlphaFoldDB" id="A0AAP7DJ74"/>
<keyword evidence="2" id="KW-0597">Phosphoprotein</keyword>
<dbReference type="Proteomes" id="UP000552038">
    <property type="component" value="Unassembled WGS sequence"/>
</dbReference>
<keyword evidence="3" id="KW-0808">Transferase</keyword>
<dbReference type="PROSITE" id="PS50075">
    <property type="entry name" value="CARRIER"/>
    <property type="match status" value="1"/>
</dbReference>
<comment type="caution">
    <text evidence="10">The sequence shown here is derived from an EMBL/GenBank/DDBJ whole genome shotgun (WGS) entry which is preliminary data.</text>
</comment>
<dbReference type="SUPFAM" id="SSF53901">
    <property type="entry name" value="Thiolase-like"/>
    <property type="match status" value="1"/>
</dbReference>
<dbReference type="SMART" id="SM00823">
    <property type="entry name" value="PKS_PP"/>
    <property type="match status" value="1"/>
</dbReference>
<evidence type="ECO:0000256" key="6">
    <source>
        <dbReference type="ARBA" id="ARBA00023268"/>
    </source>
</evidence>
<evidence type="ECO:0000313" key="10">
    <source>
        <dbReference type="EMBL" id="NOJ71650.1"/>
    </source>
</evidence>
<evidence type="ECO:0000256" key="5">
    <source>
        <dbReference type="ARBA" id="ARBA00023098"/>
    </source>
</evidence>
<dbReference type="InterPro" id="IPR016039">
    <property type="entry name" value="Thiolase-like"/>
</dbReference>
<dbReference type="Pfam" id="PF00550">
    <property type="entry name" value="PP-binding"/>
    <property type="match status" value="1"/>
</dbReference>
<dbReference type="SUPFAM" id="SSF52151">
    <property type="entry name" value="FabD/lysophospholipase-like"/>
    <property type="match status" value="1"/>
</dbReference>
<dbReference type="SUPFAM" id="SSF47336">
    <property type="entry name" value="ACP-like"/>
    <property type="match status" value="1"/>
</dbReference>
<dbReference type="PROSITE" id="PS00606">
    <property type="entry name" value="KS3_1"/>
    <property type="match status" value="1"/>
</dbReference>
<dbReference type="Pfam" id="PF22621">
    <property type="entry name" value="CurL-like_PKS_C"/>
    <property type="match status" value="1"/>
</dbReference>
<dbReference type="PROSITE" id="PS52004">
    <property type="entry name" value="KS3_2"/>
    <property type="match status" value="1"/>
</dbReference>
<evidence type="ECO:0000256" key="3">
    <source>
        <dbReference type="ARBA" id="ARBA00022679"/>
    </source>
</evidence>
<dbReference type="InterPro" id="IPR050091">
    <property type="entry name" value="PKS_NRPS_Biosynth_Enz"/>
</dbReference>
<dbReference type="InterPro" id="IPR009081">
    <property type="entry name" value="PP-bd_ACP"/>
</dbReference>
<name>A0AAP7DJ74_PAEAL</name>
<dbReference type="Gene3D" id="1.10.1200.10">
    <property type="entry name" value="ACP-like"/>
    <property type="match status" value="1"/>
</dbReference>
<dbReference type="Pfam" id="PF02801">
    <property type="entry name" value="Ketoacyl-synt_C"/>
    <property type="match status" value="1"/>
</dbReference>
<dbReference type="Gene3D" id="3.30.70.3290">
    <property type="match status" value="1"/>
</dbReference>
<gene>
    <name evidence="10" type="ORF">HMI46_13925</name>
</gene>
<dbReference type="PANTHER" id="PTHR43775:SF51">
    <property type="entry name" value="INACTIVE PHENOLPHTHIOCEROL SYNTHESIS POLYKETIDE SYNTHASE TYPE I PKS1-RELATED"/>
    <property type="match status" value="1"/>
</dbReference>
<protein>
    <submittedName>
        <fullName evidence="10">JamP</fullName>
    </submittedName>
</protein>
<evidence type="ECO:0000256" key="1">
    <source>
        <dbReference type="ARBA" id="ARBA00022450"/>
    </source>
</evidence>
<dbReference type="GO" id="GO:0031177">
    <property type="term" value="F:phosphopantetheine binding"/>
    <property type="evidence" value="ECO:0007669"/>
    <property type="project" value="InterPro"/>
</dbReference>
<accession>A0AAP7DJ74</accession>
<dbReference type="Pfam" id="PF00109">
    <property type="entry name" value="ketoacyl-synt"/>
    <property type="match status" value="1"/>
</dbReference>
<sequence length="926" mass="102245">MLRDETLWEQGIAVIGMSGRFPGAKDVEAYWKLLSQGDQGVRFYTDEELLQAGVREEFLQDSQYIKAKGVLDDPVMFDAAFFGMNPREAEWTDPQQRLFLECAHEALENAGWISDGYPGRIGVYGGCSLSTYLLNHVIAYGLDQGLGDITSIVSSNDKDFLTSRVSYKLDLKGPAVTVQTACSTSLVAVHMACQSLMSGECDIALAGGSSVTFPNHSGYKYQEGMILSPDGICRAFDSEAQGSVPGNGVGIVVLKRLEKAAADGDFIYAVIRGTAINNDGALKAGFTAPSPEGQADVVAEALAIADVHPETISYVEAHGTATIVGDPIEIEGLKMAYRQWTDLIGYCAIGSVKTNIGHLDCAAGVAGFIKTVLALHHRQIPPSLHFKAPNPQIDFAESPFYVNTALRDWEDARYPRRAGVSSFGIGSTNAHVVLEEAPLTESDACLRPWHSLLISAKSEKALAAACERMAGYLTSNPFIPFEEITYTTQVGRKAYPFRKAVVCQNAADAQRMLAFKPGSEKIRSTDEQPMTVWILLPWLEESFSGLLELYRTEPLFRRELNEAIEKAEAVSGLELKAAFKGFLNDAHANQQHHPLQLNSRMKILISVAASYSLASVLNHMGQKPDRIGGKEEGEYAAACIAGCCSLEEAFKLALARQDFLENGDIEKFANTVNGIRFAAPRIPTLNAEMNIALYKESELTAKIRERSLSSEITEALKNGRWRAIAIGSPVHTYTNGHEDSLSCFDCHSWANTLAAIWEAGNDMNWQARYALEKRRRMPLPTYPFERQRYEIPNSRGFDASSSSFPNAKSNERLEEPKYPAPLEYESPRQYVEQKLIVFFEEVLGVPELDIHAPFYELGADSLNKMQVISRIREMYPISLNVQELYAAETISELADIIELAYIELLEKEEEEGEEKTHDQSAFVSTT</sequence>
<evidence type="ECO:0000259" key="8">
    <source>
        <dbReference type="PROSITE" id="PS50075"/>
    </source>
</evidence>
<dbReference type="InterPro" id="IPR020806">
    <property type="entry name" value="PKS_PP-bd"/>
</dbReference>
<dbReference type="GO" id="GO:0006633">
    <property type="term" value="P:fatty acid biosynthetic process"/>
    <property type="evidence" value="ECO:0007669"/>
    <property type="project" value="InterPro"/>
</dbReference>
<proteinExistence type="predicted"/>
<dbReference type="FunFam" id="3.40.47.10:FF:000042">
    <property type="entry name" value="Polyketide synthase Pks13"/>
    <property type="match status" value="1"/>
</dbReference>
<evidence type="ECO:0000313" key="11">
    <source>
        <dbReference type="Proteomes" id="UP000552038"/>
    </source>
</evidence>
<dbReference type="InterPro" id="IPR014030">
    <property type="entry name" value="Ketoacyl_synth_N"/>
</dbReference>
<dbReference type="GO" id="GO:0004312">
    <property type="term" value="F:fatty acid synthase activity"/>
    <property type="evidence" value="ECO:0007669"/>
    <property type="project" value="TreeGrafter"/>
</dbReference>
<dbReference type="InterPro" id="IPR020841">
    <property type="entry name" value="PKS_Beta-ketoAc_synthase_dom"/>
</dbReference>
<evidence type="ECO:0000259" key="9">
    <source>
        <dbReference type="PROSITE" id="PS52004"/>
    </source>
</evidence>
<keyword evidence="6" id="KW-0511">Multifunctional enzyme</keyword>
<keyword evidence="1" id="KW-0596">Phosphopantetheine</keyword>
<dbReference type="Gene3D" id="1.10.1240.100">
    <property type="match status" value="1"/>
</dbReference>
<keyword evidence="5" id="KW-0443">Lipid metabolism</keyword>
<evidence type="ECO:0000256" key="4">
    <source>
        <dbReference type="ARBA" id="ARBA00022832"/>
    </source>
</evidence>
<evidence type="ECO:0000256" key="2">
    <source>
        <dbReference type="ARBA" id="ARBA00022553"/>
    </source>
</evidence>
<keyword evidence="4" id="KW-0276">Fatty acid metabolism</keyword>
<dbReference type="GO" id="GO:0004315">
    <property type="term" value="F:3-oxoacyl-[acyl-carrier-protein] synthase activity"/>
    <property type="evidence" value="ECO:0007669"/>
    <property type="project" value="InterPro"/>
</dbReference>
<dbReference type="InterPro" id="IPR016035">
    <property type="entry name" value="Acyl_Trfase/lysoPLipase"/>
</dbReference>
<feature type="domain" description="Carrier" evidence="8">
    <location>
        <begin position="826"/>
        <end position="901"/>
    </location>
</feature>
<dbReference type="InterPro" id="IPR018201">
    <property type="entry name" value="Ketoacyl_synth_AS"/>
</dbReference>
<evidence type="ECO:0000256" key="7">
    <source>
        <dbReference type="SAM" id="MobiDB-lite"/>
    </source>
</evidence>
<dbReference type="InterPro" id="IPR014031">
    <property type="entry name" value="Ketoacyl_synth_C"/>
</dbReference>
<feature type="domain" description="Ketosynthase family 3 (KS3)" evidence="9">
    <location>
        <begin position="9"/>
        <end position="436"/>
    </location>
</feature>
<dbReference type="EMBL" id="JABFOR010000016">
    <property type="protein sequence ID" value="NOJ71650.1"/>
    <property type="molecule type" value="Genomic_DNA"/>
</dbReference>
<feature type="region of interest" description="Disordered" evidence="7">
    <location>
        <begin position="794"/>
        <end position="817"/>
    </location>
</feature>
<dbReference type="InterPro" id="IPR001227">
    <property type="entry name" value="Ac_transferase_dom_sf"/>
</dbReference>
<dbReference type="SMART" id="SM00825">
    <property type="entry name" value="PKS_KS"/>
    <property type="match status" value="1"/>
</dbReference>
<dbReference type="InterPro" id="IPR036736">
    <property type="entry name" value="ACP-like_sf"/>
</dbReference>
<dbReference type="Gene3D" id="3.40.366.10">
    <property type="entry name" value="Malonyl-Coenzyme A Acyl Carrier Protein, domain 2"/>
    <property type="match status" value="1"/>
</dbReference>